<sequence>MLVEHVLNDRLSDIAEKEPNPEASPNPVQEKIVDKDEARVDILLVEDDDADAYIILEALKNIPKVKSVVRAIDGVEALEIVDARNFVPHLALVDLSMPRKNGFALLAELKARIQVDFPSVVLTSSHAEMDVFRAGKNGAWKYITKKDKIHMMTQSLRRIVKKI</sequence>
<dbReference type="PROSITE" id="PS50110">
    <property type="entry name" value="RESPONSE_REGULATORY"/>
    <property type="match status" value="1"/>
</dbReference>
<protein>
    <submittedName>
        <fullName evidence="3">CheY-like chemotaxis protein</fullName>
    </submittedName>
</protein>
<evidence type="ECO:0000256" key="1">
    <source>
        <dbReference type="PROSITE-ProRule" id="PRU00169"/>
    </source>
</evidence>
<dbReference type="EMBL" id="JACIDX010000007">
    <property type="protein sequence ID" value="MBB3955053.1"/>
    <property type="molecule type" value="Genomic_DNA"/>
</dbReference>
<dbReference type="Gene3D" id="3.40.50.2300">
    <property type="match status" value="1"/>
</dbReference>
<dbReference type="RefSeq" id="WP_183625059.1">
    <property type="nucleotide sequence ID" value="NZ_JACIDX010000007.1"/>
</dbReference>
<dbReference type="InterPro" id="IPR052893">
    <property type="entry name" value="TCS_response_regulator"/>
</dbReference>
<gene>
    <name evidence="3" type="ORF">GGR38_002005</name>
</gene>
<dbReference type="Pfam" id="PF00072">
    <property type="entry name" value="Response_reg"/>
    <property type="match status" value="1"/>
</dbReference>
<evidence type="ECO:0000259" key="2">
    <source>
        <dbReference type="PROSITE" id="PS50110"/>
    </source>
</evidence>
<proteinExistence type="predicted"/>
<dbReference type="Proteomes" id="UP000548867">
    <property type="component" value="Unassembled WGS sequence"/>
</dbReference>
<dbReference type="InterPro" id="IPR011006">
    <property type="entry name" value="CheY-like_superfamily"/>
</dbReference>
<dbReference type="InterPro" id="IPR001789">
    <property type="entry name" value="Sig_transdc_resp-reg_receiver"/>
</dbReference>
<dbReference type="SMART" id="SM00448">
    <property type="entry name" value="REC"/>
    <property type="match status" value="1"/>
</dbReference>
<organism evidence="3 4">
    <name type="scientific">Novosphingobium sediminicola</name>
    <dbReference type="NCBI Taxonomy" id="563162"/>
    <lineage>
        <taxon>Bacteria</taxon>
        <taxon>Pseudomonadati</taxon>
        <taxon>Pseudomonadota</taxon>
        <taxon>Alphaproteobacteria</taxon>
        <taxon>Sphingomonadales</taxon>
        <taxon>Sphingomonadaceae</taxon>
        <taxon>Novosphingobium</taxon>
    </lineage>
</organism>
<feature type="modified residue" description="4-aspartylphosphate" evidence="1">
    <location>
        <position position="94"/>
    </location>
</feature>
<keyword evidence="1" id="KW-0597">Phosphoprotein</keyword>
<evidence type="ECO:0000313" key="4">
    <source>
        <dbReference type="Proteomes" id="UP000548867"/>
    </source>
</evidence>
<accession>A0A7W6CEG3</accession>
<reference evidence="3 4" key="1">
    <citation type="submission" date="2020-08" db="EMBL/GenBank/DDBJ databases">
        <title>Genomic Encyclopedia of Type Strains, Phase IV (KMG-IV): sequencing the most valuable type-strain genomes for metagenomic binning, comparative biology and taxonomic classification.</title>
        <authorList>
            <person name="Goeker M."/>
        </authorList>
    </citation>
    <scope>NUCLEOTIDE SEQUENCE [LARGE SCALE GENOMIC DNA]</scope>
    <source>
        <strain evidence="3 4">DSM 27057</strain>
    </source>
</reference>
<dbReference type="GO" id="GO:0000160">
    <property type="term" value="P:phosphorelay signal transduction system"/>
    <property type="evidence" value="ECO:0007669"/>
    <property type="project" value="InterPro"/>
</dbReference>
<name>A0A7W6CEG3_9SPHN</name>
<dbReference type="SUPFAM" id="SSF52172">
    <property type="entry name" value="CheY-like"/>
    <property type="match status" value="1"/>
</dbReference>
<feature type="domain" description="Response regulatory" evidence="2">
    <location>
        <begin position="41"/>
        <end position="160"/>
    </location>
</feature>
<evidence type="ECO:0000313" key="3">
    <source>
        <dbReference type="EMBL" id="MBB3955053.1"/>
    </source>
</evidence>
<comment type="caution">
    <text evidence="3">The sequence shown here is derived from an EMBL/GenBank/DDBJ whole genome shotgun (WGS) entry which is preliminary data.</text>
</comment>
<dbReference type="AlphaFoldDB" id="A0A7W6CEG3"/>
<keyword evidence="4" id="KW-1185">Reference proteome</keyword>
<dbReference type="PANTHER" id="PTHR44520">
    <property type="entry name" value="RESPONSE REGULATOR RCP1-RELATED"/>
    <property type="match status" value="1"/>
</dbReference>